<keyword evidence="3" id="KW-1185">Reference proteome</keyword>
<name>A0A347W6E3_9HELI</name>
<dbReference type="STRING" id="1548018.LS64_01275"/>
<evidence type="ECO:0000313" key="2">
    <source>
        <dbReference type="EMBL" id="TLD95213.1"/>
    </source>
</evidence>
<gene>
    <name evidence="1" type="ORF">DCO61_09610</name>
    <name evidence="2" type="ORF">LS64_002280</name>
</gene>
<accession>A0A347W6E3</accession>
<evidence type="ECO:0000313" key="4">
    <source>
        <dbReference type="Proteomes" id="UP000477070"/>
    </source>
</evidence>
<reference evidence="2 3" key="2">
    <citation type="journal article" date="2016" name="Infect. Immun.">
        <title>Helicobacter saguini, a Novel Helicobacter Isolated from Cotton-Top Tamarins with Ulcerative Colitis, Has Proinflammatory Properties and Induces Typhlocolitis and Dysplasia in Gnotobiotic IL-10-/- Mice.</title>
        <authorList>
            <person name="Shen Z."/>
            <person name="Mannion A."/>
            <person name="Whary M.T."/>
            <person name="Muthupalani S."/>
            <person name="Sheh A."/>
            <person name="Feng Y."/>
            <person name="Gong G."/>
            <person name="Vandamme P."/>
            <person name="Holcombe H.R."/>
            <person name="Paster B.J."/>
            <person name="Fox J.G."/>
        </authorList>
    </citation>
    <scope>NUCLEOTIDE SEQUENCE [LARGE SCALE GENOMIC DNA]</scope>
    <source>
        <strain evidence="2 3">MIT 97-6194</strain>
    </source>
</reference>
<dbReference type="Proteomes" id="UP000477070">
    <property type="component" value="Unassembled WGS sequence"/>
</dbReference>
<sequence length="144" mass="16772">MCFATNATAVADFATGYSKFSLLKSYFYTNRSLKMKSNFTIDLELLSNLSISKSEAIVLDMLDYINKNPHFPAFKVSNVKLSEMLQYSRGHLQRILKILVKKELVYKESNRYIVSDYYKEVKSLCFEKSHKRISKHSHKHTQVT</sequence>
<protein>
    <submittedName>
        <fullName evidence="2">Uncharacterized protein</fullName>
    </submittedName>
</protein>
<dbReference type="InterPro" id="IPR036390">
    <property type="entry name" value="WH_DNA-bd_sf"/>
</dbReference>
<reference evidence="2 3" key="1">
    <citation type="journal article" date="2014" name="Genome Announc.">
        <title>Draft genome sequences of eight enterohepatic helicobacter species isolated from both laboratory and wild rodents.</title>
        <authorList>
            <person name="Sheh A."/>
            <person name="Shen Z."/>
            <person name="Fox J.G."/>
        </authorList>
    </citation>
    <scope>NUCLEOTIDE SEQUENCE [LARGE SCALE GENOMIC DNA]</scope>
    <source>
        <strain evidence="2 3">MIT 97-6194</strain>
    </source>
</reference>
<dbReference type="Proteomes" id="UP000029714">
    <property type="component" value="Unassembled WGS sequence"/>
</dbReference>
<dbReference type="EMBL" id="QBIU01000002">
    <property type="protein sequence ID" value="MWV70248.1"/>
    <property type="molecule type" value="Genomic_DNA"/>
</dbReference>
<dbReference type="RefSeq" id="WP_118949394.1">
    <property type="nucleotide sequence ID" value="NZ_JRMP02000003.1"/>
</dbReference>
<dbReference type="Gene3D" id="1.10.10.10">
    <property type="entry name" value="Winged helix-like DNA-binding domain superfamily/Winged helix DNA-binding domain"/>
    <property type="match status" value="1"/>
</dbReference>
<evidence type="ECO:0000313" key="3">
    <source>
        <dbReference type="Proteomes" id="UP000029714"/>
    </source>
</evidence>
<organism evidence="2 3">
    <name type="scientific">Helicobacter saguini</name>
    <dbReference type="NCBI Taxonomy" id="1548018"/>
    <lineage>
        <taxon>Bacteria</taxon>
        <taxon>Pseudomonadati</taxon>
        <taxon>Campylobacterota</taxon>
        <taxon>Epsilonproteobacteria</taxon>
        <taxon>Campylobacterales</taxon>
        <taxon>Helicobacteraceae</taxon>
        <taxon>Helicobacter</taxon>
    </lineage>
</organism>
<proteinExistence type="predicted"/>
<dbReference type="SUPFAM" id="SSF46785">
    <property type="entry name" value="Winged helix' DNA-binding domain"/>
    <property type="match status" value="1"/>
</dbReference>
<dbReference type="OrthoDB" id="9929263at2"/>
<dbReference type="AlphaFoldDB" id="A0A347W6E3"/>
<comment type="caution">
    <text evidence="2">The sequence shown here is derived from an EMBL/GenBank/DDBJ whole genome shotgun (WGS) entry which is preliminary data.</text>
</comment>
<dbReference type="EMBL" id="JRMP02000003">
    <property type="protein sequence ID" value="TLD95213.1"/>
    <property type="molecule type" value="Genomic_DNA"/>
</dbReference>
<evidence type="ECO:0000313" key="1">
    <source>
        <dbReference type="EMBL" id="MWV70248.1"/>
    </source>
</evidence>
<reference evidence="1 4" key="4">
    <citation type="submission" date="2019-12" db="EMBL/GenBank/DDBJ databases">
        <title>Multi-Generational Helicobacter saguini Isolates.</title>
        <authorList>
            <person name="Mannion A."/>
            <person name="Shen Z."/>
            <person name="Fox J.G."/>
        </authorList>
    </citation>
    <scope>NUCLEOTIDE SEQUENCE [LARGE SCALE GENOMIC DNA]</scope>
    <source>
        <strain evidence="1">16-048</strain>
        <strain evidence="4">16-048 (F4)</strain>
    </source>
</reference>
<reference evidence="2" key="3">
    <citation type="submission" date="2018-04" db="EMBL/GenBank/DDBJ databases">
        <authorList>
            <person name="Sheh A."/>
            <person name="Shen Z."/>
            <person name="Mannion A.J."/>
            <person name="Fox J.G."/>
        </authorList>
    </citation>
    <scope>NUCLEOTIDE SEQUENCE</scope>
    <source>
        <strain evidence="2">MIT 97-6194</strain>
    </source>
</reference>
<dbReference type="InterPro" id="IPR036388">
    <property type="entry name" value="WH-like_DNA-bd_sf"/>
</dbReference>